<name>A0A137PH72_CONC2</name>
<evidence type="ECO:0000313" key="3">
    <source>
        <dbReference type="Proteomes" id="UP000070444"/>
    </source>
</evidence>
<dbReference type="AlphaFoldDB" id="A0A137PH72"/>
<organism evidence="2 3">
    <name type="scientific">Conidiobolus coronatus (strain ATCC 28846 / CBS 209.66 / NRRL 28638)</name>
    <name type="common">Delacroixia coronata</name>
    <dbReference type="NCBI Taxonomy" id="796925"/>
    <lineage>
        <taxon>Eukaryota</taxon>
        <taxon>Fungi</taxon>
        <taxon>Fungi incertae sedis</taxon>
        <taxon>Zoopagomycota</taxon>
        <taxon>Entomophthoromycotina</taxon>
        <taxon>Entomophthoromycetes</taxon>
        <taxon>Entomophthorales</taxon>
        <taxon>Ancylistaceae</taxon>
        <taxon>Conidiobolus</taxon>
    </lineage>
</organism>
<protein>
    <submittedName>
        <fullName evidence="2">Uncharacterized protein</fullName>
    </submittedName>
</protein>
<sequence>MLFVLSLYHIAINCSLLSQLNAAKFDGPVPQEMLKYSYKDYYNHDTNTCIVTNTVPNITNPAIEVPSIQRCDQSYVINNQTLVLPRNTLPICAFIPTLYDSTAKGFREIYDIGFKNGNSTYEAYRKECLEELKTSSKARVETQYDVNISDTTCMRYSEFLTVAYGKSSEITPYLDTVESLISNEIRWNNTKIQAALFVSAVCVAVDKEGCVSILEHLLSEKDNSSLNLIGLGVGDNCPSTWLYADGIDIELLHNLVEVMGMELETKVVNDVHYHSIKGNRTTGPYEYVKKKPGLLGGFPKN</sequence>
<gene>
    <name evidence="2" type="ORF">CONCODRAFT_2563</name>
</gene>
<evidence type="ECO:0000256" key="1">
    <source>
        <dbReference type="SAM" id="SignalP"/>
    </source>
</evidence>
<dbReference type="Proteomes" id="UP000070444">
    <property type="component" value="Unassembled WGS sequence"/>
</dbReference>
<feature type="chain" id="PRO_5007294892" evidence="1">
    <location>
        <begin position="23"/>
        <end position="301"/>
    </location>
</feature>
<accession>A0A137PH72</accession>
<keyword evidence="3" id="KW-1185">Reference proteome</keyword>
<reference evidence="2 3" key="1">
    <citation type="journal article" date="2015" name="Genome Biol. Evol.">
        <title>Phylogenomic analyses indicate that early fungi evolved digesting cell walls of algal ancestors of land plants.</title>
        <authorList>
            <person name="Chang Y."/>
            <person name="Wang S."/>
            <person name="Sekimoto S."/>
            <person name="Aerts A.L."/>
            <person name="Choi C."/>
            <person name="Clum A."/>
            <person name="LaButti K.M."/>
            <person name="Lindquist E.A."/>
            <person name="Yee Ngan C."/>
            <person name="Ohm R.A."/>
            <person name="Salamov A.A."/>
            <person name="Grigoriev I.V."/>
            <person name="Spatafora J.W."/>
            <person name="Berbee M.L."/>
        </authorList>
    </citation>
    <scope>NUCLEOTIDE SEQUENCE [LARGE SCALE GENOMIC DNA]</scope>
    <source>
        <strain evidence="2 3">NRRL 28638</strain>
    </source>
</reference>
<evidence type="ECO:0000313" key="2">
    <source>
        <dbReference type="EMBL" id="KXN74359.1"/>
    </source>
</evidence>
<keyword evidence="1" id="KW-0732">Signal</keyword>
<feature type="signal peptide" evidence="1">
    <location>
        <begin position="1"/>
        <end position="22"/>
    </location>
</feature>
<proteinExistence type="predicted"/>
<dbReference type="EMBL" id="KQ964424">
    <property type="protein sequence ID" value="KXN74359.1"/>
    <property type="molecule type" value="Genomic_DNA"/>
</dbReference>